<evidence type="ECO:0000256" key="3">
    <source>
        <dbReference type="SAM" id="Coils"/>
    </source>
</evidence>
<dbReference type="InterPro" id="IPR005632">
    <property type="entry name" value="Chaperone_Skp"/>
</dbReference>
<dbReference type="SUPFAM" id="SSF111384">
    <property type="entry name" value="OmpH-like"/>
    <property type="match status" value="1"/>
</dbReference>
<name>X0SU49_9ZZZZ</name>
<evidence type="ECO:0008006" key="5">
    <source>
        <dbReference type="Google" id="ProtNLM"/>
    </source>
</evidence>
<accession>X0SU49</accession>
<comment type="similarity">
    <text evidence="1">Belongs to the Skp family.</text>
</comment>
<evidence type="ECO:0000256" key="1">
    <source>
        <dbReference type="ARBA" id="ARBA00009091"/>
    </source>
</evidence>
<dbReference type="PANTHER" id="PTHR35089:SF1">
    <property type="entry name" value="CHAPERONE PROTEIN SKP"/>
    <property type="match status" value="1"/>
</dbReference>
<dbReference type="GO" id="GO:0050821">
    <property type="term" value="P:protein stabilization"/>
    <property type="evidence" value="ECO:0007669"/>
    <property type="project" value="TreeGrafter"/>
</dbReference>
<dbReference type="Pfam" id="PF03938">
    <property type="entry name" value="OmpH"/>
    <property type="match status" value="1"/>
</dbReference>
<dbReference type="GO" id="GO:0005829">
    <property type="term" value="C:cytosol"/>
    <property type="evidence" value="ECO:0007669"/>
    <property type="project" value="TreeGrafter"/>
</dbReference>
<dbReference type="InterPro" id="IPR024930">
    <property type="entry name" value="Skp_dom_sf"/>
</dbReference>
<protein>
    <recommendedName>
        <fullName evidence="5">OmpH family outer membrane protein</fullName>
    </recommendedName>
</protein>
<reference evidence="4" key="1">
    <citation type="journal article" date="2014" name="Front. Microbiol.">
        <title>High frequency of phylogenetically diverse reductive dehalogenase-homologous genes in deep subseafloor sedimentary metagenomes.</title>
        <authorList>
            <person name="Kawai M."/>
            <person name="Futagami T."/>
            <person name="Toyoda A."/>
            <person name="Takaki Y."/>
            <person name="Nishi S."/>
            <person name="Hori S."/>
            <person name="Arai W."/>
            <person name="Tsubouchi T."/>
            <person name="Morono Y."/>
            <person name="Uchiyama I."/>
            <person name="Ito T."/>
            <person name="Fujiyama A."/>
            <person name="Inagaki F."/>
            <person name="Takami H."/>
        </authorList>
    </citation>
    <scope>NUCLEOTIDE SEQUENCE</scope>
    <source>
        <strain evidence="4">Expedition CK06-06</strain>
    </source>
</reference>
<dbReference type="GO" id="GO:0051082">
    <property type="term" value="F:unfolded protein binding"/>
    <property type="evidence" value="ECO:0007669"/>
    <property type="project" value="InterPro"/>
</dbReference>
<dbReference type="SMART" id="SM00935">
    <property type="entry name" value="OmpH"/>
    <property type="match status" value="1"/>
</dbReference>
<evidence type="ECO:0000313" key="4">
    <source>
        <dbReference type="EMBL" id="GAF84713.1"/>
    </source>
</evidence>
<feature type="non-terminal residue" evidence="4">
    <location>
        <position position="167"/>
    </location>
</feature>
<gene>
    <name evidence="4" type="ORF">S01H1_07003</name>
</gene>
<dbReference type="EMBL" id="BARS01003613">
    <property type="protein sequence ID" value="GAF84713.1"/>
    <property type="molecule type" value="Genomic_DNA"/>
</dbReference>
<dbReference type="AlphaFoldDB" id="X0SU49"/>
<dbReference type="PANTHER" id="PTHR35089">
    <property type="entry name" value="CHAPERONE PROTEIN SKP"/>
    <property type="match status" value="1"/>
</dbReference>
<dbReference type="Gene3D" id="3.30.910.20">
    <property type="entry name" value="Skp domain"/>
    <property type="match status" value="1"/>
</dbReference>
<feature type="coiled-coil region" evidence="3">
    <location>
        <begin position="36"/>
        <end position="102"/>
    </location>
</feature>
<keyword evidence="2" id="KW-0732">Signal</keyword>
<sequence length="167" mass="20187">MRKVLVILIIVLFCSWVSPGYAQELNLGFVNLKKVLDEYEKVKEGEGQLFKEAEEKNNQREKLVKEIKNLREKLDLLKDKRKEKKQRELEEKVKKLQDFTYETRADLRQRRDEKFREIMKEVKDVLEEYGQSRNYNIIIDDTLLLYKDSNLDVTEDVIKILNQRYKE</sequence>
<organism evidence="4">
    <name type="scientific">marine sediment metagenome</name>
    <dbReference type="NCBI Taxonomy" id="412755"/>
    <lineage>
        <taxon>unclassified sequences</taxon>
        <taxon>metagenomes</taxon>
        <taxon>ecological metagenomes</taxon>
    </lineage>
</organism>
<keyword evidence="3" id="KW-0175">Coiled coil</keyword>
<comment type="caution">
    <text evidence="4">The sequence shown here is derived from an EMBL/GenBank/DDBJ whole genome shotgun (WGS) entry which is preliminary data.</text>
</comment>
<evidence type="ECO:0000256" key="2">
    <source>
        <dbReference type="ARBA" id="ARBA00022729"/>
    </source>
</evidence>
<proteinExistence type="inferred from homology"/>